<organism evidence="1 2">
    <name type="scientific">Ascaris lumbricoides</name>
    <name type="common">Giant roundworm</name>
    <dbReference type="NCBI Taxonomy" id="6252"/>
    <lineage>
        <taxon>Eukaryota</taxon>
        <taxon>Metazoa</taxon>
        <taxon>Ecdysozoa</taxon>
        <taxon>Nematoda</taxon>
        <taxon>Chromadorea</taxon>
        <taxon>Rhabditida</taxon>
        <taxon>Spirurina</taxon>
        <taxon>Ascaridomorpha</taxon>
        <taxon>Ascaridoidea</taxon>
        <taxon>Ascarididae</taxon>
        <taxon>Ascaris</taxon>
    </lineage>
</organism>
<keyword evidence="1" id="KW-1185">Reference proteome</keyword>
<reference evidence="2" key="1">
    <citation type="submission" date="2017-02" db="UniProtKB">
        <authorList>
            <consortium name="WormBaseParasite"/>
        </authorList>
    </citation>
    <scope>IDENTIFICATION</scope>
</reference>
<accession>A0A0M3HM20</accession>
<proteinExistence type="predicted"/>
<protein>
    <submittedName>
        <fullName evidence="2">Uncharacterized protein</fullName>
    </submittedName>
</protein>
<sequence length="47" mass="5581">MELAFHRYVKRIASSNLAKLFQILDIFVVAQDNSVIRLIFRSSLHRY</sequence>
<dbReference type="WBParaSite" id="ALUE_0000256501-mRNA-1">
    <property type="protein sequence ID" value="ALUE_0000256501-mRNA-1"/>
    <property type="gene ID" value="ALUE_0000256501"/>
</dbReference>
<dbReference type="Proteomes" id="UP000036681">
    <property type="component" value="Unplaced"/>
</dbReference>
<evidence type="ECO:0000313" key="1">
    <source>
        <dbReference type="Proteomes" id="UP000036681"/>
    </source>
</evidence>
<name>A0A0M3HM20_ASCLU</name>
<dbReference type="AlphaFoldDB" id="A0A0M3HM20"/>
<evidence type="ECO:0000313" key="2">
    <source>
        <dbReference type="WBParaSite" id="ALUE_0000256501-mRNA-1"/>
    </source>
</evidence>